<sequence length="366" mass="42560">MIRKINRVIQDLLRPIRLQMGRKIWDKKTENHEELIKNNKVDMGRVKSILFLRYDGKIGDMVINTLMFREIQKRYPNVKIGVVARGAAKDIIKFNPYVNEIYDYEKGKERELAKEIAEKNYDVLIDFSEMLRVNQMKFINLCKAKINIGLDKEDWQIFDISVTENKDYKNTDHITQRYGAYLKKIGIDDFDKKYDVFLGKNIETRNMDIGIVLNPYGASKHKHFNKETLKFIIEILNSLNKNATLIYSPDKYSELEEFVRENKDLKVYLPQNIKSILDSSEIIKNSDGVITPDTSIVHIASAFNKKIISIYPPNGGKYGVDHLVWGPLDLKNEMLFCKSSTGIGEEININTFDKSQMKERILGEMN</sequence>
<protein>
    <submittedName>
        <fullName evidence="3">Glycosyltransferase family 9 protein</fullName>
    </submittedName>
</protein>
<dbReference type="RefSeq" id="WP_320313325.1">
    <property type="nucleotide sequence ID" value="NZ_JAVIKH010000005.1"/>
</dbReference>
<dbReference type="InterPro" id="IPR051199">
    <property type="entry name" value="LPS_LOS_Heptosyltrfase"/>
</dbReference>
<organism evidence="3 4">
    <name type="scientific">Candidatus Cetobacterium colombiensis</name>
    <dbReference type="NCBI Taxonomy" id="3073100"/>
    <lineage>
        <taxon>Bacteria</taxon>
        <taxon>Fusobacteriati</taxon>
        <taxon>Fusobacteriota</taxon>
        <taxon>Fusobacteriia</taxon>
        <taxon>Fusobacteriales</taxon>
        <taxon>Fusobacteriaceae</taxon>
        <taxon>Cetobacterium</taxon>
    </lineage>
</organism>
<dbReference type="PANTHER" id="PTHR30160:SF15">
    <property type="entry name" value="GLYCOSYLTRANSFERASE HI_0523-RELATED"/>
    <property type="match status" value="1"/>
</dbReference>
<keyword evidence="4" id="KW-1185">Reference proteome</keyword>
<name>A0ABU4W8S3_9FUSO</name>
<keyword evidence="1" id="KW-0328">Glycosyltransferase</keyword>
<gene>
    <name evidence="3" type="ORF">RFV38_05335</name>
</gene>
<dbReference type="Gene3D" id="3.40.50.2000">
    <property type="entry name" value="Glycogen Phosphorylase B"/>
    <property type="match status" value="2"/>
</dbReference>
<evidence type="ECO:0000313" key="3">
    <source>
        <dbReference type="EMBL" id="MDX8335921.1"/>
    </source>
</evidence>
<comment type="caution">
    <text evidence="3">The sequence shown here is derived from an EMBL/GenBank/DDBJ whole genome shotgun (WGS) entry which is preliminary data.</text>
</comment>
<evidence type="ECO:0000256" key="2">
    <source>
        <dbReference type="ARBA" id="ARBA00022679"/>
    </source>
</evidence>
<dbReference type="Proteomes" id="UP001279681">
    <property type="component" value="Unassembled WGS sequence"/>
</dbReference>
<dbReference type="InterPro" id="IPR002201">
    <property type="entry name" value="Glyco_trans_9"/>
</dbReference>
<dbReference type="Pfam" id="PF01075">
    <property type="entry name" value="Glyco_transf_9"/>
    <property type="match status" value="1"/>
</dbReference>
<evidence type="ECO:0000313" key="4">
    <source>
        <dbReference type="Proteomes" id="UP001279681"/>
    </source>
</evidence>
<dbReference type="EMBL" id="JAVIKH010000005">
    <property type="protein sequence ID" value="MDX8335921.1"/>
    <property type="molecule type" value="Genomic_DNA"/>
</dbReference>
<evidence type="ECO:0000256" key="1">
    <source>
        <dbReference type="ARBA" id="ARBA00022676"/>
    </source>
</evidence>
<dbReference type="SUPFAM" id="SSF53756">
    <property type="entry name" value="UDP-Glycosyltransferase/glycogen phosphorylase"/>
    <property type="match status" value="1"/>
</dbReference>
<accession>A0ABU4W8S3</accession>
<dbReference type="CDD" id="cd03789">
    <property type="entry name" value="GT9_LPS_heptosyltransferase"/>
    <property type="match status" value="1"/>
</dbReference>
<reference evidence="4" key="1">
    <citation type="submission" date="2023-07" db="EMBL/GenBank/DDBJ databases">
        <authorList>
            <person name="Colorado M.A."/>
            <person name="Villamil L.M."/>
            <person name="Melo J.F."/>
            <person name="Rodriguez J.A."/>
            <person name="Ruiz R.Y."/>
        </authorList>
    </citation>
    <scope>NUCLEOTIDE SEQUENCE [LARGE SCALE GENOMIC DNA]</scope>
    <source>
        <strain evidence="4">C33</strain>
    </source>
</reference>
<dbReference type="PANTHER" id="PTHR30160">
    <property type="entry name" value="TETRAACYLDISACCHARIDE 4'-KINASE-RELATED"/>
    <property type="match status" value="1"/>
</dbReference>
<proteinExistence type="predicted"/>
<keyword evidence="2" id="KW-0808">Transferase</keyword>